<keyword evidence="2" id="KW-1185">Reference proteome</keyword>
<dbReference type="EMBL" id="CM042042">
    <property type="protein sequence ID" value="KAI3703821.1"/>
    <property type="molecule type" value="Genomic_DNA"/>
</dbReference>
<accession>A0ACB9A1F5</accession>
<reference evidence="2" key="1">
    <citation type="journal article" date="2022" name="Mol. Ecol. Resour.">
        <title>The genomes of chicory, endive, great burdock and yacon provide insights into Asteraceae palaeo-polyploidization history and plant inulin production.</title>
        <authorList>
            <person name="Fan W."/>
            <person name="Wang S."/>
            <person name="Wang H."/>
            <person name="Wang A."/>
            <person name="Jiang F."/>
            <person name="Liu H."/>
            <person name="Zhao H."/>
            <person name="Xu D."/>
            <person name="Zhang Y."/>
        </authorList>
    </citation>
    <scope>NUCLEOTIDE SEQUENCE [LARGE SCALE GENOMIC DNA]</scope>
    <source>
        <strain evidence="2">cv. Yunnan</strain>
    </source>
</reference>
<dbReference type="Proteomes" id="UP001056120">
    <property type="component" value="Linkage Group LG25"/>
</dbReference>
<evidence type="ECO:0000313" key="2">
    <source>
        <dbReference type="Proteomes" id="UP001056120"/>
    </source>
</evidence>
<gene>
    <name evidence="1" type="ORF">L1987_74016</name>
</gene>
<reference evidence="1 2" key="2">
    <citation type="journal article" date="2022" name="Mol. Ecol. Resour.">
        <title>The genomes of chicory, endive, great burdock and yacon provide insights into Asteraceae paleo-polyploidization history and plant inulin production.</title>
        <authorList>
            <person name="Fan W."/>
            <person name="Wang S."/>
            <person name="Wang H."/>
            <person name="Wang A."/>
            <person name="Jiang F."/>
            <person name="Liu H."/>
            <person name="Zhao H."/>
            <person name="Xu D."/>
            <person name="Zhang Y."/>
        </authorList>
    </citation>
    <scope>NUCLEOTIDE SEQUENCE [LARGE SCALE GENOMIC DNA]</scope>
    <source>
        <strain evidence="2">cv. Yunnan</strain>
        <tissue evidence="1">Leaves</tissue>
    </source>
</reference>
<protein>
    <submittedName>
        <fullName evidence="1">Uncharacterized protein</fullName>
    </submittedName>
</protein>
<evidence type="ECO:0000313" key="1">
    <source>
        <dbReference type="EMBL" id="KAI3703821.1"/>
    </source>
</evidence>
<comment type="caution">
    <text evidence="1">The sequence shown here is derived from an EMBL/GenBank/DDBJ whole genome shotgun (WGS) entry which is preliminary data.</text>
</comment>
<proteinExistence type="predicted"/>
<name>A0ACB9A1F5_9ASTR</name>
<sequence length="101" mass="11748">MQGNPTFFSLFIIHYTFIYLKSIQKKDDSSFVYGSSNGNRGDHNHVVSLTLEELDHDGFGPFEARLHYYVKELWLLRKSLKATRDSNAIQHVNKNKRTLSD</sequence>
<organism evidence="1 2">
    <name type="scientific">Smallanthus sonchifolius</name>
    <dbReference type="NCBI Taxonomy" id="185202"/>
    <lineage>
        <taxon>Eukaryota</taxon>
        <taxon>Viridiplantae</taxon>
        <taxon>Streptophyta</taxon>
        <taxon>Embryophyta</taxon>
        <taxon>Tracheophyta</taxon>
        <taxon>Spermatophyta</taxon>
        <taxon>Magnoliopsida</taxon>
        <taxon>eudicotyledons</taxon>
        <taxon>Gunneridae</taxon>
        <taxon>Pentapetalae</taxon>
        <taxon>asterids</taxon>
        <taxon>campanulids</taxon>
        <taxon>Asterales</taxon>
        <taxon>Asteraceae</taxon>
        <taxon>Asteroideae</taxon>
        <taxon>Heliantheae alliance</taxon>
        <taxon>Millerieae</taxon>
        <taxon>Smallanthus</taxon>
    </lineage>
</organism>